<proteinExistence type="predicted"/>
<evidence type="ECO:0000313" key="2">
    <source>
        <dbReference type="Proteomes" id="UP000194127"/>
    </source>
</evidence>
<organism evidence="1 2">
    <name type="scientific">Postia placenta MAD-698-R-SB12</name>
    <dbReference type="NCBI Taxonomy" id="670580"/>
    <lineage>
        <taxon>Eukaryota</taxon>
        <taxon>Fungi</taxon>
        <taxon>Dikarya</taxon>
        <taxon>Basidiomycota</taxon>
        <taxon>Agaricomycotina</taxon>
        <taxon>Agaricomycetes</taxon>
        <taxon>Polyporales</taxon>
        <taxon>Adustoporiaceae</taxon>
        <taxon>Rhodonia</taxon>
    </lineage>
</organism>
<dbReference type="EMBL" id="KZ110594">
    <property type="protein sequence ID" value="OSX64351.1"/>
    <property type="molecule type" value="Genomic_DNA"/>
</dbReference>
<dbReference type="OrthoDB" id="3266199at2759"/>
<dbReference type="STRING" id="670580.A0A1X6N6W4"/>
<name>A0A1X6N6W4_9APHY</name>
<accession>A0A1X6N6W4</accession>
<dbReference type="RefSeq" id="XP_024341145.1">
    <property type="nucleotide sequence ID" value="XM_024484925.1"/>
</dbReference>
<evidence type="ECO:0000313" key="1">
    <source>
        <dbReference type="EMBL" id="OSX64351.1"/>
    </source>
</evidence>
<dbReference type="AlphaFoldDB" id="A0A1X6N6W4"/>
<dbReference type="GeneID" id="36329874"/>
<reference evidence="1 2" key="1">
    <citation type="submission" date="2017-04" db="EMBL/GenBank/DDBJ databases">
        <title>Genome Sequence of the Model Brown-Rot Fungus Postia placenta SB12.</title>
        <authorList>
            <consortium name="DOE Joint Genome Institute"/>
            <person name="Gaskell J."/>
            <person name="Kersten P."/>
            <person name="Larrondo L.F."/>
            <person name="Canessa P."/>
            <person name="Martinez D."/>
            <person name="Hibbett D."/>
            <person name="Schmoll M."/>
            <person name="Kubicek C.P."/>
            <person name="Martinez A.T."/>
            <person name="Yadav J."/>
            <person name="Master E."/>
            <person name="Magnuson J.K."/>
            <person name="James T."/>
            <person name="Yaver D."/>
            <person name="Berka R."/>
            <person name="Labutti K."/>
            <person name="Lipzen A."/>
            <person name="Aerts A."/>
            <person name="Barry K."/>
            <person name="Henrissat B."/>
            <person name="Blanchette R."/>
            <person name="Grigoriev I."/>
            <person name="Cullen D."/>
        </authorList>
    </citation>
    <scope>NUCLEOTIDE SEQUENCE [LARGE SCALE GENOMIC DNA]</scope>
    <source>
        <strain evidence="1 2">MAD-698-R-SB12</strain>
    </source>
</reference>
<sequence>MQSENKQSSGACSGGGGLGEYMCYLLRQQHGVHWPDIIRIAPMASIASIGILPITSIVVHYKGLIEALQEKSGFADVPMSEDSAVLDSLLRLCYPTRDPEFESLEKLRPVMEAAMKFLMEEPLRRLKERLLIFAVESPIRVYAIAIKCGWEEEARKAARCCLNYSIDWNESDIPELHEINGVAYHRILDYHRQCSAAAKDLCSDSYQWIDTQEQWAFLECGICIATQGQQIFKDNVRRTPRGWWTIYMGMFGVWLGSGPSGATFIKASQTWPIDDKPEIEAMTCKTCKGKIHRQMAAFSKKLAAEVDRVTAQVCLHGEYYYQSTVDTN</sequence>
<dbReference type="Proteomes" id="UP000194127">
    <property type="component" value="Unassembled WGS sequence"/>
</dbReference>
<evidence type="ECO:0008006" key="3">
    <source>
        <dbReference type="Google" id="ProtNLM"/>
    </source>
</evidence>
<protein>
    <recommendedName>
        <fullName evidence="3">BTB domain-containing protein</fullName>
    </recommendedName>
</protein>
<gene>
    <name evidence="1" type="ORF">POSPLADRAFT_1138588</name>
</gene>
<keyword evidence="2" id="KW-1185">Reference proteome</keyword>